<proteinExistence type="predicted"/>
<keyword evidence="2" id="KW-1185">Reference proteome</keyword>
<evidence type="ECO:0000313" key="2">
    <source>
        <dbReference type="Proteomes" id="UP000515762"/>
    </source>
</evidence>
<sequence>MKRFAKYRVKVGTRWTGKVWRAQVRVLFFWFTLYQSEYKSNAEQFIADHAIGTRTFNRRGQRA</sequence>
<accession>A0A7G5B8E1</accession>
<gene>
    <name evidence="1" type="ORF">A1_00044</name>
</gene>
<dbReference type="EMBL" id="MT740728">
    <property type="protein sequence ID" value="QMV32564.1"/>
    <property type="molecule type" value="Genomic_DNA"/>
</dbReference>
<dbReference type="Proteomes" id="UP000515762">
    <property type="component" value="Segment"/>
</dbReference>
<protein>
    <submittedName>
        <fullName evidence="1">Uncharacterized protein</fullName>
    </submittedName>
</protein>
<name>A0A7G5B8E1_9CAUD</name>
<organism evidence="1 2">
    <name type="scientific">Ralstonia phage Anchaing</name>
    <dbReference type="NCBI Taxonomy" id="2759719"/>
    <lineage>
        <taxon>Viruses</taxon>
        <taxon>Duplodnaviria</taxon>
        <taxon>Heunggongvirae</taxon>
        <taxon>Uroviricota</taxon>
        <taxon>Caudoviricetes</taxon>
        <taxon>Autographivirales</taxon>
        <taxon>Autonotataviridae</taxon>
        <taxon>Anchaingvirus</taxon>
        <taxon>Anchaingvirus anchaing</taxon>
    </lineage>
</organism>
<evidence type="ECO:0000313" key="1">
    <source>
        <dbReference type="EMBL" id="QMV32564.1"/>
    </source>
</evidence>
<reference evidence="1 2" key="1">
    <citation type="submission" date="2020-07" db="EMBL/GenBank/DDBJ databases">
        <title>Ralstonia phages.</title>
        <authorList>
            <person name="Trotereau A."/>
            <person name="Boyer C."/>
            <person name="Torres-Barcelo C."/>
        </authorList>
    </citation>
    <scope>NUCLEOTIDE SEQUENCE [LARGE SCALE GENOMIC DNA]</scope>
</reference>